<keyword evidence="1" id="KW-0175">Coiled coil</keyword>
<dbReference type="EMBL" id="LTAN01000004">
    <property type="protein sequence ID" value="OBR11039.1"/>
    <property type="molecule type" value="Genomic_DNA"/>
</dbReference>
<evidence type="ECO:0000256" key="2">
    <source>
        <dbReference type="SAM" id="Phobius"/>
    </source>
</evidence>
<accession>A0A1B7YG43</accession>
<keyword evidence="4" id="KW-1185">Reference proteome</keyword>
<dbReference type="GeneID" id="28865813"/>
<feature type="transmembrane region" description="Helical" evidence="2">
    <location>
        <begin position="565"/>
        <end position="587"/>
    </location>
</feature>
<feature type="coiled-coil region" evidence="1">
    <location>
        <begin position="475"/>
        <end position="512"/>
    </location>
</feature>
<keyword evidence="2" id="KW-0472">Membrane</keyword>
<dbReference type="RefSeq" id="XP_018159556.1">
    <property type="nucleotide sequence ID" value="XM_018301706.1"/>
</dbReference>
<evidence type="ECO:0000313" key="3">
    <source>
        <dbReference type="EMBL" id="OBR11039.1"/>
    </source>
</evidence>
<reference evidence="4" key="1">
    <citation type="journal article" date="2017" name="BMC Genomics">
        <title>Gapless genome assembly of Colletotrichum higginsianum reveals chromosome structure and association of transposable elements with secondary metabolite gene clusters.</title>
        <authorList>
            <person name="Dallery J.-F."/>
            <person name="Lapalu N."/>
            <person name="Zampounis A."/>
            <person name="Pigne S."/>
            <person name="Luyten I."/>
            <person name="Amselem J."/>
            <person name="Wittenberg A.H.J."/>
            <person name="Zhou S."/>
            <person name="de Queiroz M.V."/>
            <person name="Robin G.P."/>
            <person name="Auger A."/>
            <person name="Hainaut M."/>
            <person name="Henrissat B."/>
            <person name="Kim K.-T."/>
            <person name="Lee Y.-H."/>
            <person name="Lespinet O."/>
            <person name="Schwartz D.C."/>
            <person name="Thon M.R."/>
            <person name="O'Connell R.J."/>
        </authorList>
    </citation>
    <scope>NUCLEOTIDE SEQUENCE [LARGE SCALE GENOMIC DNA]</scope>
    <source>
        <strain evidence="4">IMI 349063</strain>
    </source>
</reference>
<dbReference type="VEuPathDB" id="FungiDB:CH63R_06731"/>
<dbReference type="AlphaFoldDB" id="A0A1B7YG43"/>
<dbReference type="Proteomes" id="UP000092177">
    <property type="component" value="Chromosome 4"/>
</dbReference>
<gene>
    <name evidence="3" type="ORF">CH63R_06731</name>
</gene>
<organism evidence="3 4">
    <name type="scientific">Colletotrichum higginsianum (strain IMI 349063)</name>
    <name type="common">Crucifer anthracnose fungus</name>
    <dbReference type="NCBI Taxonomy" id="759273"/>
    <lineage>
        <taxon>Eukaryota</taxon>
        <taxon>Fungi</taxon>
        <taxon>Dikarya</taxon>
        <taxon>Ascomycota</taxon>
        <taxon>Pezizomycotina</taxon>
        <taxon>Sordariomycetes</taxon>
        <taxon>Hypocreomycetidae</taxon>
        <taxon>Glomerellales</taxon>
        <taxon>Glomerellaceae</taxon>
        <taxon>Colletotrichum</taxon>
        <taxon>Colletotrichum destructivum species complex</taxon>
    </lineage>
</organism>
<evidence type="ECO:0000256" key="1">
    <source>
        <dbReference type="SAM" id="Coils"/>
    </source>
</evidence>
<sequence length="655" mass="74224">MIDNAEKVVSAPAGPLVNTELRNAIDPQISAKYKYSGAFSWPPRFFGVCQDKVSKDWENSPFTDALGKETQEPEEDHISRLVWTEENWAPDQHRVDCVLGITQASEATIQKLIDRDESVSQQKIALLIDGNDAGPQLRLREFLGGLSPQALFDELKKRRYKEDDNDDIVEANRRLIYIANLDAWGIVALVGTSPESLFLVLGDFLFNFICGSPSIGVSFSTQGPETFAMQFSFPYRAWRSTKQLMMDGRIDKSTGKAVRSSRDVTFLRRLARFEEDRKDKDTDGIYATNISCIVTGYDQSRWTGLVLLETWYEEANDDPSPDMVARYENDFQDGMLLDPLCRGKDDVVKGKWSPRPYFIRVLEVRVVQVHREWASLFYHLQERMNALITRHKECTKRARDPILTRKPTIPMHDRTTRELDELENGINDMKEIWVELAQDLQETVRCGELFMKSDVLYFRNHDEPSDDASTCFPPLTQIRKTFNNLEQLRQKLDDMQKKCREMAEDVASASKMYRRQLQLAATGDYAVSEPRVLTWTTVTSFPVIITTGIFSCDDIIPFGRSWKSFVAVLLVVGATVAVAVVVITKLTTGSWRLKSPRHLSSEFEEGPGPLETLRAQDGPAGEGIELAVLRRQTFLTAVVGVFQTGGVRGIVGENT</sequence>
<keyword evidence="2" id="KW-1133">Transmembrane helix</keyword>
<protein>
    <submittedName>
        <fullName evidence="3">Uncharacterized protein</fullName>
    </submittedName>
</protein>
<evidence type="ECO:0000313" key="4">
    <source>
        <dbReference type="Proteomes" id="UP000092177"/>
    </source>
</evidence>
<name>A0A1B7YG43_COLHI</name>
<comment type="caution">
    <text evidence="3">The sequence shown here is derived from an EMBL/GenBank/DDBJ whole genome shotgun (WGS) entry which is preliminary data.</text>
</comment>
<dbReference type="OrthoDB" id="10071171at2759"/>
<proteinExistence type="predicted"/>
<keyword evidence="2" id="KW-0812">Transmembrane</keyword>
<dbReference type="KEGG" id="chig:CH63R_06731"/>